<feature type="compositionally biased region" description="Polar residues" evidence="1">
    <location>
        <begin position="96"/>
        <end position="108"/>
    </location>
</feature>
<feature type="compositionally biased region" description="Low complexity" evidence="1">
    <location>
        <begin position="66"/>
        <end position="81"/>
    </location>
</feature>
<feature type="region of interest" description="Disordered" evidence="1">
    <location>
        <begin position="18"/>
        <end position="108"/>
    </location>
</feature>
<evidence type="ECO:0000256" key="1">
    <source>
        <dbReference type="SAM" id="MobiDB-lite"/>
    </source>
</evidence>
<proteinExistence type="predicted"/>
<reference evidence="2 3" key="1">
    <citation type="journal article" date="2023" name="Plants (Basel)">
        <title>Bridging the Gap: Combining Genomics and Transcriptomics Approaches to Understand Stylosanthes scabra, an Orphan Legume from the Brazilian Caatinga.</title>
        <authorList>
            <person name="Ferreira-Neto J.R.C."/>
            <person name="da Silva M.D."/>
            <person name="Binneck E."/>
            <person name="de Melo N.F."/>
            <person name="da Silva R.H."/>
            <person name="de Melo A.L.T.M."/>
            <person name="Pandolfi V."/>
            <person name="Bustamante F.O."/>
            <person name="Brasileiro-Vidal A.C."/>
            <person name="Benko-Iseppon A.M."/>
        </authorList>
    </citation>
    <scope>NUCLEOTIDE SEQUENCE [LARGE SCALE GENOMIC DNA]</scope>
    <source>
        <tissue evidence="2">Leaves</tissue>
    </source>
</reference>
<evidence type="ECO:0000313" key="3">
    <source>
        <dbReference type="Proteomes" id="UP001341840"/>
    </source>
</evidence>
<sequence>MLRRFKLILIFKREKWPKTHLRQKDTPTKLGSSQVRPAAKGSTGHALKSKPLQQPPPPPKACTKITSSLTSLSNLGTSTATPSVPSHACNRHRPLSLQNSPTSVYSNSHRQELDISTVVIVGKTGDVKAISSSNASQS</sequence>
<accession>A0ABU6VPZ7</accession>
<keyword evidence="3" id="KW-1185">Reference proteome</keyword>
<protein>
    <submittedName>
        <fullName evidence="2">Uncharacterized protein</fullName>
    </submittedName>
</protein>
<comment type="caution">
    <text evidence="2">The sequence shown here is derived from an EMBL/GenBank/DDBJ whole genome shotgun (WGS) entry which is preliminary data.</text>
</comment>
<dbReference type="EMBL" id="JASCZI010151993">
    <property type="protein sequence ID" value="MED6175109.1"/>
    <property type="molecule type" value="Genomic_DNA"/>
</dbReference>
<organism evidence="2 3">
    <name type="scientific">Stylosanthes scabra</name>
    <dbReference type="NCBI Taxonomy" id="79078"/>
    <lineage>
        <taxon>Eukaryota</taxon>
        <taxon>Viridiplantae</taxon>
        <taxon>Streptophyta</taxon>
        <taxon>Embryophyta</taxon>
        <taxon>Tracheophyta</taxon>
        <taxon>Spermatophyta</taxon>
        <taxon>Magnoliopsida</taxon>
        <taxon>eudicotyledons</taxon>
        <taxon>Gunneridae</taxon>
        <taxon>Pentapetalae</taxon>
        <taxon>rosids</taxon>
        <taxon>fabids</taxon>
        <taxon>Fabales</taxon>
        <taxon>Fabaceae</taxon>
        <taxon>Papilionoideae</taxon>
        <taxon>50 kb inversion clade</taxon>
        <taxon>dalbergioids sensu lato</taxon>
        <taxon>Dalbergieae</taxon>
        <taxon>Pterocarpus clade</taxon>
        <taxon>Stylosanthes</taxon>
    </lineage>
</organism>
<name>A0ABU6VPZ7_9FABA</name>
<gene>
    <name evidence="2" type="ORF">PIB30_075363</name>
</gene>
<dbReference type="Proteomes" id="UP001341840">
    <property type="component" value="Unassembled WGS sequence"/>
</dbReference>
<evidence type="ECO:0000313" key="2">
    <source>
        <dbReference type="EMBL" id="MED6175109.1"/>
    </source>
</evidence>
<feature type="compositionally biased region" description="Basic and acidic residues" evidence="1">
    <location>
        <begin position="18"/>
        <end position="27"/>
    </location>
</feature>